<evidence type="ECO:0000313" key="2">
    <source>
        <dbReference type="Proteomes" id="UP000827976"/>
    </source>
</evidence>
<keyword evidence="2" id="KW-1185">Reference proteome</keyword>
<organism evidence="1 2">
    <name type="scientific">Dioscorea alata</name>
    <name type="common">Purple yam</name>
    <dbReference type="NCBI Taxonomy" id="55571"/>
    <lineage>
        <taxon>Eukaryota</taxon>
        <taxon>Viridiplantae</taxon>
        <taxon>Streptophyta</taxon>
        <taxon>Embryophyta</taxon>
        <taxon>Tracheophyta</taxon>
        <taxon>Spermatophyta</taxon>
        <taxon>Magnoliopsida</taxon>
        <taxon>Liliopsida</taxon>
        <taxon>Dioscoreales</taxon>
        <taxon>Dioscoreaceae</taxon>
        <taxon>Dioscorea</taxon>
    </lineage>
</organism>
<sequence>MLGLMRFGRKKKQKVKVHAIMNYYCYNNNYSSRRSCEDEDEEWWWRRSASVRQVVWKLRSKWRLSVKRRSGVKFGYDHQSYLQNFDDGFL</sequence>
<gene>
    <name evidence="1" type="ORF">IHE45_11G098000</name>
</gene>
<accession>A0ACB7V8W5</accession>
<protein>
    <submittedName>
        <fullName evidence="1">Uncharacterized protein</fullName>
    </submittedName>
</protein>
<evidence type="ECO:0000313" key="1">
    <source>
        <dbReference type="EMBL" id="KAH7669744.1"/>
    </source>
</evidence>
<name>A0ACB7V8W5_DIOAL</name>
<proteinExistence type="predicted"/>
<comment type="caution">
    <text evidence="1">The sequence shown here is derived from an EMBL/GenBank/DDBJ whole genome shotgun (WGS) entry which is preliminary data.</text>
</comment>
<dbReference type="Proteomes" id="UP000827976">
    <property type="component" value="Chromosome 11"/>
</dbReference>
<reference evidence="2" key="1">
    <citation type="journal article" date="2022" name="Nat. Commun.">
        <title>Chromosome evolution and the genetic basis of agronomically important traits in greater yam.</title>
        <authorList>
            <person name="Bredeson J.V."/>
            <person name="Lyons J.B."/>
            <person name="Oniyinde I.O."/>
            <person name="Okereke N.R."/>
            <person name="Kolade O."/>
            <person name="Nnabue I."/>
            <person name="Nwadili C.O."/>
            <person name="Hribova E."/>
            <person name="Parker M."/>
            <person name="Nwogha J."/>
            <person name="Shu S."/>
            <person name="Carlson J."/>
            <person name="Kariba R."/>
            <person name="Muthemba S."/>
            <person name="Knop K."/>
            <person name="Barton G.J."/>
            <person name="Sherwood A.V."/>
            <person name="Lopez-Montes A."/>
            <person name="Asiedu R."/>
            <person name="Jamnadass R."/>
            <person name="Muchugi A."/>
            <person name="Goodstein D."/>
            <person name="Egesi C.N."/>
            <person name="Featherston J."/>
            <person name="Asfaw A."/>
            <person name="Simpson G.G."/>
            <person name="Dolezel J."/>
            <person name="Hendre P.S."/>
            <person name="Van Deynze A."/>
            <person name="Kumar P.L."/>
            <person name="Obidiegwu J.E."/>
            <person name="Bhattacharjee R."/>
            <person name="Rokhsar D.S."/>
        </authorList>
    </citation>
    <scope>NUCLEOTIDE SEQUENCE [LARGE SCALE GENOMIC DNA]</scope>
    <source>
        <strain evidence="2">cv. TDa95/00328</strain>
    </source>
</reference>
<dbReference type="EMBL" id="CM037021">
    <property type="protein sequence ID" value="KAH7669744.1"/>
    <property type="molecule type" value="Genomic_DNA"/>
</dbReference>